<dbReference type="InterPro" id="IPR011989">
    <property type="entry name" value="ARM-like"/>
</dbReference>
<dbReference type="Gene3D" id="1.25.10.10">
    <property type="entry name" value="Leucine-rich Repeat Variant"/>
    <property type="match status" value="4"/>
</dbReference>
<evidence type="ECO:0000313" key="3">
    <source>
        <dbReference type="EMBL" id="DBA00010.1"/>
    </source>
</evidence>
<dbReference type="SMART" id="SM01349">
    <property type="entry name" value="TOG"/>
    <property type="match status" value="3"/>
</dbReference>
<accession>A0AAV2Z311</accession>
<feature type="domain" description="TOG" evidence="2">
    <location>
        <begin position="1022"/>
        <end position="1254"/>
    </location>
</feature>
<dbReference type="InterPro" id="IPR024395">
    <property type="entry name" value="CLASP_N_dom"/>
</dbReference>
<name>A0AAV2Z311_9STRA</name>
<dbReference type="GO" id="GO:0000226">
    <property type="term" value="P:microtubule cytoskeleton organization"/>
    <property type="evidence" value="ECO:0007669"/>
    <property type="project" value="TreeGrafter"/>
</dbReference>
<proteinExistence type="predicted"/>
<dbReference type="PANTHER" id="PTHR21567">
    <property type="entry name" value="CLASP"/>
    <property type="match status" value="1"/>
</dbReference>
<dbReference type="Pfam" id="PF12348">
    <property type="entry name" value="CLASP_N"/>
    <property type="match status" value="1"/>
</dbReference>
<evidence type="ECO:0000256" key="1">
    <source>
        <dbReference type="SAM" id="MobiDB-lite"/>
    </source>
</evidence>
<reference evidence="3" key="1">
    <citation type="submission" date="2022-11" db="EMBL/GenBank/DDBJ databases">
        <authorList>
            <person name="Morgan W.R."/>
            <person name="Tartar A."/>
        </authorList>
    </citation>
    <scope>NUCLEOTIDE SEQUENCE</scope>
    <source>
        <strain evidence="3">ARSEF 373</strain>
    </source>
</reference>
<protein>
    <recommendedName>
        <fullName evidence="2">TOG domain-containing protein</fullName>
    </recommendedName>
</protein>
<dbReference type="PANTHER" id="PTHR21567:SF87">
    <property type="entry name" value="CRESCERIN-LIKE PROTEIN CHE-12"/>
    <property type="match status" value="1"/>
</dbReference>
<keyword evidence="4" id="KW-1185">Reference proteome</keyword>
<sequence length="1521" mass="166381">GMEVSVDTLVYQLEDDDAQIRLETLQKLRKIAAVESSHFPVRNPRRFLQCVRRRIADDDPRNAREALRLAVDVMPVLGSDLDQVMSSILPHLVVLLPSHLNEAADVGDEGLHGDAFQVFRKYALTSNDIKSVVDLLLNQGLAHDRASVREASITAVMRLLDERYAPKTTRSYSKNRMDRALFVTLVQTMIPAMEDENESVVVAAEEALAKLQTYWDTGLNDVMAFLSSEDQHTLQAHQTHIDEFLHAAVAVTTTPTTPGGSAIPPRALGPPLRFGFVDLEVVDVLTANMGLSNADWKKRSVAVEKLYTSCTNVDAGILQQRQSSLEELIEIVVRLLQDADIYIVKRALQMIDVLFAKIQEGPPGTTDDASPSSVYIETLMPVLVETAANFAEDQEMARLGHLVVVRLFQHGFASVARVGYALVSSLQHRRLQVREEALKFWITLLLVAQQQQFSTSRVLGQSILHALGRVLGDSSTRIRQLALEAAAVVDAVTNTDVCSVLQTYLDESVLERIDLDALRRRLQHQRLPVLHSNGILDLNVDSKDYSLTSFVTTTPFRRSVAIHADQTSPLNGPEVNTSVNTNGHLVERSLSNASEMRVFDARASPPDEYENASFSRVRQSRSVISQEVSPATNPNSTNGCGIYDGGYLRQPVSERSVGTTAHTKTVSPVRGSLSDRSYFPPGSETGYVLDSKIEPAPIVPSDAIADKLSMLKRKTAQLRKSTSSRRISPREPLTAIGNSDNSEMVRSKSSPIRFDGNPEEPAVSDIPHSAAFAPYPAYTTAKSSPSPQKLQELQSEAAHIQFEDRPIVSKYIQKTPQKHQELHGEGSKIQFEDRPIVSRFIQQEREQLDQQDGESALVPLDDRPIRPAKATTLLEFPSADAPQYEDNGTEKPRGKRPMSLATKKRLEAKQKQGSASDPIVDASSDDVNDLIDGATQKPMSLATRRRVETRMRQEMGLQAIDSARNANDEDLSGPVKKGASVRDKAAVLDKKGKAAAGAGNDARPSAFAKQDAKYLEPHEIKPLTNPKQEISKLANNIHSDDWEIAFEALSSVRRAAAHHAPLIEDKVHVLTTEILKQVPNLRSSVAKNACLALESLCNALGKQMDSEVDSIVAVLIKRSGDSNAFVCEMASLCISAVILNCSTSKVVNALVPHLSARAVPIRREVARGIHTVIASLADQVQSCKEMSSIMAIVGKCLEDSNNEVRDVAKQSLLYLQQVQHFDSARLKRFMQSSAHSRVDQVLSSAGKYTPPTVGGASAADVGLPDRIKKLSSKATADGSTGVVSKKVPIATTSAADTEALTAILKKLDSSNWKDRFDALTEVTTLLQSTGAALCDSGKILAVFDVLLKRMEDGNAKVNVLALECLEKIVPALGNGMELVLSNFVPALAKNLAASNMKLMVLAQAVVHALCTHVEVKLLCQHLAPVARHANSRIKPFLVETFERLTLAADEKSHFALNRYVVPLALDLMKEAKSDVKDANNRLLRSLYITLGTTMHAAIFKLSDSQQEKLAAIVGVSSFTKR</sequence>
<feature type="domain" description="TOG" evidence="2">
    <location>
        <begin position="275"/>
        <end position="514"/>
    </location>
</feature>
<feature type="compositionally biased region" description="Polar residues" evidence="1">
    <location>
        <begin position="656"/>
        <end position="666"/>
    </location>
</feature>
<evidence type="ECO:0000259" key="2">
    <source>
        <dbReference type="SMART" id="SM01349"/>
    </source>
</evidence>
<dbReference type="SUPFAM" id="SSF48371">
    <property type="entry name" value="ARM repeat"/>
    <property type="match status" value="2"/>
</dbReference>
<feature type="compositionally biased region" description="Polar residues" evidence="1">
    <location>
        <begin position="736"/>
        <end position="750"/>
    </location>
</feature>
<dbReference type="EMBL" id="DAKRPA010000072">
    <property type="protein sequence ID" value="DBA00010.1"/>
    <property type="molecule type" value="Genomic_DNA"/>
</dbReference>
<feature type="domain" description="TOG" evidence="2">
    <location>
        <begin position="1288"/>
        <end position="1519"/>
    </location>
</feature>
<feature type="region of interest" description="Disordered" evidence="1">
    <location>
        <begin position="655"/>
        <end position="678"/>
    </location>
</feature>
<dbReference type="Proteomes" id="UP001146120">
    <property type="component" value="Unassembled WGS sequence"/>
</dbReference>
<comment type="caution">
    <text evidence="3">The sequence shown here is derived from an EMBL/GenBank/DDBJ whole genome shotgun (WGS) entry which is preliminary data.</text>
</comment>
<feature type="region of interest" description="Disordered" evidence="1">
    <location>
        <begin position="716"/>
        <end position="765"/>
    </location>
</feature>
<reference evidence="3" key="2">
    <citation type="journal article" date="2023" name="Microbiol Resour">
        <title>Decontamination and Annotation of the Draft Genome Sequence of the Oomycete Lagenidium giganteum ARSEF 373.</title>
        <authorList>
            <person name="Morgan W.R."/>
            <person name="Tartar A."/>
        </authorList>
    </citation>
    <scope>NUCLEOTIDE SEQUENCE</scope>
    <source>
        <strain evidence="3">ARSEF 373</strain>
    </source>
</reference>
<dbReference type="InterPro" id="IPR016024">
    <property type="entry name" value="ARM-type_fold"/>
</dbReference>
<dbReference type="InterPro" id="IPR034085">
    <property type="entry name" value="TOG"/>
</dbReference>
<feature type="region of interest" description="Disordered" evidence="1">
    <location>
        <begin position="871"/>
        <end position="924"/>
    </location>
</feature>
<dbReference type="GO" id="GO:0005881">
    <property type="term" value="C:cytoplasmic microtubule"/>
    <property type="evidence" value="ECO:0007669"/>
    <property type="project" value="TreeGrafter"/>
</dbReference>
<evidence type="ECO:0000313" key="4">
    <source>
        <dbReference type="Proteomes" id="UP001146120"/>
    </source>
</evidence>
<organism evidence="3 4">
    <name type="scientific">Lagenidium giganteum</name>
    <dbReference type="NCBI Taxonomy" id="4803"/>
    <lineage>
        <taxon>Eukaryota</taxon>
        <taxon>Sar</taxon>
        <taxon>Stramenopiles</taxon>
        <taxon>Oomycota</taxon>
        <taxon>Peronosporomycetes</taxon>
        <taxon>Pythiales</taxon>
        <taxon>Pythiaceae</taxon>
    </lineage>
</organism>
<dbReference type="GO" id="GO:0008017">
    <property type="term" value="F:microtubule binding"/>
    <property type="evidence" value="ECO:0007669"/>
    <property type="project" value="TreeGrafter"/>
</dbReference>
<gene>
    <name evidence="3" type="ORF">N0F65_002013</name>
</gene>
<feature type="non-terminal residue" evidence="3">
    <location>
        <position position="1"/>
    </location>
</feature>